<name>L8E8B3_HUMAN</name>
<dbReference type="ChiTaRS" id="GBE1">
    <property type="organism name" value="human"/>
</dbReference>
<gene>
    <name evidence="1" type="primary">GBE1</name>
</gene>
<evidence type="ECO:0000313" key="1">
    <source>
        <dbReference type="EMBL" id="CCQ42971.1"/>
    </source>
</evidence>
<reference evidence="1" key="1">
    <citation type="journal article" date="2013" name="PLoS ONE">
        <title>Direct detection of alternative open reading frames translation products in human significantly expands the proteome.</title>
        <authorList>
            <person name="Vanderperre B."/>
            <person name="Lucier J.-F."/>
            <person name="Motard J."/>
            <person name="Tremblay G."/>
            <person name="Vanderperre S."/>
            <person name="Wisztorski M."/>
            <person name="Salzet M."/>
            <person name="Boisvert F.-M."/>
            <person name="Roucou X."/>
        </authorList>
    </citation>
    <scope>NUCLEOTIDE SEQUENCE</scope>
</reference>
<organism evidence="1">
    <name type="scientific">Homo sapiens</name>
    <name type="common">Human</name>
    <dbReference type="NCBI Taxonomy" id="9606"/>
    <lineage>
        <taxon>Eukaryota</taxon>
        <taxon>Metazoa</taxon>
        <taxon>Chordata</taxon>
        <taxon>Craniata</taxon>
        <taxon>Vertebrata</taxon>
        <taxon>Euteleostomi</taxon>
        <taxon>Mammalia</taxon>
        <taxon>Eutheria</taxon>
        <taxon>Euarchontoglires</taxon>
        <taxon>Primates</taxon>
        <taxon>Haplorrhini</taxon>
        <taxon>Catarrhini</taxon>
        <taxon>Hominidae</taxon>
        <taxon>Homo</taxon>
    </lineage>
</organism>
<dbReference type="EMBL" id="HF583474">
    <property type="protein sequence ID" value="CCQ42971.1"/>
    <property type="molecule type" value="Genomic_DNA"/>
</dbReference>
<proteinExistence type="predicted"/>
<dbReference type="AlphaFoldDB" id="L8E8B3"/>
<protein>
    <submittedName>
        <fullName evidence="1">Alternative protein GBE1</fullName>
    </submittedName>
</protein>
<accession>L8E8B3</accession>
<dbReference type="OrthoDB" id="196493at2759"/>
<sequence>MKVVLISFPEAMNHLASTDVLMVVYTAKNGPREQKEFFLLEILMVGIHFRTHTKNWIMENGSCISHQSRINLYSCLMDPN</sequence>